<feature type="compositionally biased region" description="Basic and acidic residues" evidence="1">
    <location>
        <begin position="1"/>
        <end position="10"/>
    </location>
</feature>
<gene>
    <name evidence="2" type="ORF">CEURO_LOCUS21953</name>
</gene>
<dbReference type="Proteomes" id="UP001152484">
    <property type="component" value="Unassembled WGS sequence"/>
</dbReference>
<feature type="region of interest" description="Disordered" evidence="1">
    <location>
        <begin position="168"/>
        <end position="217"/>
    </location>
</feature>
<evidence type="ECO:0000256" key="1">
    <source>
        <dbReference type="SAM" id="MobiDB-lite"/>
    </source>
</evidence>
<name>A0A9P0ZXA5_CUSEU</name>
<evidence type="ECO:0000313" key="2">
    <source>
        <dbReference type="EMBL" id="CAH9118497.1"/>
    </source>
</evidence>
<feature type="compositionally biased region" description="Pro residues" evidence="1">
    <location>
        <begin position="202"/>
        <end position="212"/>
    </location>
</feature>
<keyword evidence="3" id="KW-1185">Reference proteome</keyword>
<feature type="region of interest" description="Disordered" evidence="1">
    <location>
        <begin position="1"/>
        <end position="44"/>
    </location>
</feature>
<sequence>MPKIRHEAELHGLQQEQSAQTKEHAAQLDEQVAPPSPAVSSPKLTPLEHLDADFARVKEWRKWNLSRILKQAETLHNFIDEEDFALQWMGTEDLAVATKLHHINQVYSNRRSQLVGKSSAPSDDLDDSDDDNDDASKGPPSNKGKQIITSSSCSDEILGGILAKSTMETHGCGETSKVMKESKTHKEAPEQPTAISQQATPLPDPNNEPPEQQPTTSEYLKMKMLTEDAEDTPTIAEVFIQERRATTKFISNAEVSCLPTGSRALCPGTL</sequence>
<feature type="compositionally biased region" description="Basic and acidic residues" evidence="1">
    <location>
        <begin position="177"/>
        <end position="189"/>
    </location>
</feature>
<reference evidence="2" key="1">
    <citation type="submission" date="2022-07" db="EMBL/GenBank/DDBJ databases">
        <authorList>
            <person name="Macas J."/>
            <person name="Novak P."/>
            <person name="Neumann P."/>
        </authorList>
    </citation>
    <scope>NUCLEOTIDE SEQUENCE</scope>
</reference>
<proteinExistence type="predicted"/>
<dbReference type="AlphaFoldDB" id="A0A9P0ZXA5"/>
<dbReference type="OrthoDB" id="1329028at2759"/>
<organism evidence="2 3">
    <name type="scientific">Cuscuta europaea</name>
    <name type="common">European dodder</name>
    <dbReference type="NCBI Taxonomy" id="41803"/>
    <lineage>
        <taxon>Eukaryota</taxon>
        <taxon>Viridiplantae</taxon>
        <taxon>Streptophyta</taxon>
        <taxon>Embryophyta</taxon>
        <taxon>Tracheophyta</taxon>
        <taxon>Spermatophyta</taxon>
        <taxon>Magnoliopsida</taxon>
        <taxon>eudicotyledons</taxon>
        <taxon>Gunneridae</taxon>
        <taxon>Pentapetalae</taxon>
        <taxon>asterids</taxon>
        <taxon>lamiids</taxon>
        <taxon>Solanales</taxon>
        <taxon>Convolvulaceae</taxon>
        <taxon>Cuscuteae</taxon>
        <taxon>Cuscuta</taxon>
        <taxon>Cuscuta subgen. Cuscuta</taxon>
    </lineage>
</organism>
<accession>A0A9P0ZXA5</accession>
<feature type="non-terminal residue" evidence="2">
    <location>
        <position position="270"/>
    </location>
</feature>
<feature type="compositionally biased region" description="Acidic residues" evidence="1">
    <location>
        <begin position="123"/>
        <end position="133"/>
    </location>
</feature>
<dbReference type="EMBL" id="CAMAPE010000077">
    <property type="protein sequence ID" value="CAH9118497.1"/>
    <property type="molecule type" value="Genomic_DNA"/>
</dbReference>
<comment type="caution">
    <text evidence="2">The sequence shown here is derived from an EMBL/GenBank/DDBJ whole genome shotgun (WGS) entry which is preliminary data.</text>
</comment>
<feature type="region of interest" description="Disordered" evidence="1">
    <location>
        <begin position="112"/>
        <end position="150"/>
    </location>
</feature>
<evidence type="ECO:0000313" key="3">
    <source>
        <dbReference type="Proteomes" id="UP001152484"/>
    </source>
</evidence>
<protein>
    <submittedName>
        <fullName evidence="2">Uncharacterized protein</fullName>
    </submittedName>
</protein>